<accession>A0A1H1H8X5</accession>
<evidence type="ECO:0000313" key="2">
    <source>
        <dbReference type="Proteomes" id="UP000199570"/>
    </source>
</evidence>
<sequence>MNPAPVGASLLAMDDNDNAGFMEMRGVHTFIASKRSPARGLA</sequence>
<gene>
    <name evidence="1" type="ORF">SAMN04490195_3901</name>
</gene>
<keyword evidence="2" id="KW-1185">Reference proteome</keyword>
<dbReference type="AlphaFoldDB" id="A0A1H1H8X5"/>
<dbReference type="EMBL" id="FNKJ01000003">
    <property type="protein sequence ID" value="SDR21955.1"/>
    <property type="molecule type" value="Genomic_DNA"/>
</dbReference>
<evidence type="ECO:0000313" key="1">
    <source>
        <dbReference type="EMBL" id="SDR21955.1"/>
    </source>
</evidence>
<organism evidence="1 2">
    <name type="scientific">Pseudomonas moorei</name>
    <dbReference type="NCBI Taxonomy" id="395599"/>
    <lineage>
        <taxon>Bacteria</taxon>
        <taxon>Pseudomonadati</taxon>
        <taxon>Pseudomonadota</taxon>
        <taxon>Gammaproteobacteria</taxon>
        <taxon>Pseudomonadales</taxon>
        <taxon>Pseudomonadaceae</taxon>
        <taxon>Pseudomonas</taxon>
    </lineage>
</organism>
<protein>
    <submittedName>
        <fullName evidence="1">Uncharacterized protein</fullName>
    </submittedName>
</protein>
<reference evidence="2" key="1">
    <citation type="submission" date="2016-10" db="EMBL/GenBank/DDBJ databases">
        <authorList>
            <person name="Varghese N."/>
            <person name="Submissions S."/>
        </authorList>
    </citation>
    <scope>NUCLEOTIDE SEQUENCE [LARGE SCALE GENOMIC DNA]</scope>
    <source>
        <strain evidence="2">BS3775</strain>
    </source>
</reference>
<name>A0A1H1H8X5_9PSED</name>
<proteinExistence type="predicted"/>
<dbReference type="Proteomes" id="UP000199570">
    <property type="component" value="Unassembled WGS sequence"/>
</dbReference>